<dbReference type="EMBL" id="EF147853">
    <property type="protein sequence ID" value="ABK95852.1"/>
    <property type="molecule type" value="mRNA"/>
</dbReference>
<protein>
    <submittedName>
        <fullName evidence="1">Uncharacterized protein</fullName>
    </submittedName>
</protein>
<accession>A9PHJ9</accession>
<reference evidence="1" key="1">
    <citation type="journal article" date="2008" name="BMC Genomics">
        <title>Analysis of 4,664 high-quality sequence-finished poplar full-length cDNA clones and their utility for the discovery of genes responding to insect feeding.</title>
        <authorList>
            <person name="Ralph S.G."/>
            <person name="Chun H.J."/>
            <person name="Cooper D."/>
            <person name="Kirkpatrick R."/>
            <person name="Kolosova N."/>
            <person name="Gunter L."/>
            <person name="Tuskan G.A."/>
            <person name="Douglas C.J."/>
            <person name="Holt R.A."/>
            <person name="Jones S.J."/>
            <person name="Marra M.A."/>
            <person name="Bohlmann J."/>
        </authorList>
    </citation>
    <scope>NUCLEOTIDE SEQUENCE</scope>
    <source>
        <tissue evidence="1">Young and mature leaves</tissue>
    </source>
</reference>
<evidence type="ECO:0000313" key="1">
    <source>
        <dbReference type="EMBL" id="ABK95852.1"/>
    </source>
</evidence>
<dbReference type="ExpressionAtlas" id="A9PHJ9">
    <property type="expression patterns" value="baseline and differential"/>
</dbReference>
<organism evidence="1">
    <name type="scientific">Populus trichocarpa</name>
    <name type="common">Western balsam poplar</name>
    <name type="synonym">Populus balsamifera subsp. trichocarpa</name>
    <dbReference type="NCBI Taxonomy" id="3694"/>
    <lineage>
        <taxon>Eukaryota</taxon>
        <taxon>Viridiplantae</taxon>
        <taxon>Streptophyta</taxon>
        <taxon>Embryophyta</taxon>
        <taxon>Tracheophyta</taxon>
        <taxon>Spermatophyta</taxon>
        <taxon>Magnoliopsida</taxon>
        <taxon>eudicotyledons</taxon>
        <taxon>Gunneridae</taxon>
        <taxon>Pentapetalae</taxon>
        <taxon>rosids</taxon>
        <taxon>fabids</taxon>
        <taxon>Malpighiales</taxon>
        <taxon>Salicaceae</taxon>
        <taxon>Saliceae</taxon>
        <taxon>Populus</taxon>
    </lineage>
</organism>
<proteinExistence type="evidence at transcript level"/>
<dbReference type="InterPro" id="IPR036915">
    <property type="entry name" value="Cyclin-like_sf"/>
</dbReference>
<dbReference type="SUPFAM" id="SSF47954">
    <property type="entry name" value="Cyclin-like"/>
    <property type="match status" value="1"/>
</dbReference>
<name>A9PHJ9_POPTR</name>
<dbReference type="AlphaFoldDB" id="A9PHJ9"/>
<sequence length="153" mass="17598">MSINFEKCVVHSIFLIKFRQLHSYTLKGFIFNGQSWSMIQNMLTCIYAACKIEENHVSAEELGKGISQDHQMILNYEMIVYQSLEFDLIVYAPYRSVEGFVADIEASLTNPSVFVIPPIIQNEFAPFHAPLYLFFGELLIFSFDRTGILPSNR</sequence>
<dbReference type="Gene3D" id="1.10.472.10">
    <property type="entry name" value="Cyclin-like"/>
    <property type="match status" value="1"/>
</dbReference>